<protein>
    <submittedName>
        <fullName evidence="1">Uncharacterized protein</fullName>
    </submittedName>
</protein>
<proteinExistence type="predicted"/>
<dbReference type="AlphaFoldDB" id="A0A673BJW7"/>
<sequence length="74" mass="8638">MPSDGFTIKSRIRNLLRSPSSKHKKNRRELLTSQVCVLFKCKISCNEKQKLPSEVIKRCKNNFQFSGIRVCILR</sequence>
<keyword evidence="2" id="KW-1185">Reference proteome</keyword>
<accession>A0A673BJW7</accession>
<evidence type="ECO:0000313" key="2">
    <source>
        <dbReference type="Proteomes" id="UP000472271"/>
    </source>
</evidence>
<dbReference type="InParanoid" id="A0A673BJW7"/>
<reference evidence="1" key="1">
    <citation type="submission" date="2019-06" db="EMBL/GenBank/DDBJ databases">
        <authorList>
            <consortium name="Wellcome Sanger Institute Data Sharing"/>
        </authorList>
    </citation>
    <scope>NUCLEOTIDE SEQUENCE [LARGE SCALE GENOMIC DNA]</scope>
</reference>
<name>A0A673BJW7_9TELE</name>
<dbReference type="Proteomes" id="UP000472271">
    <property type="component" value="Chromosome 24"/>
</dbReference>
<evidence type="ECO:0000313" key="1">
    <source>
        <dbReference type="Ensembl" id="ENSSORP00005041559.1"/>
    </source>
</evidence>
<dbReference type="Ensembl" id="ENSSORT00005042626.1">
    <property type="protein sequence ID" value="ENSSORP00005041559.1"/>
    <property type="gene ID" value="ENSSORG00005019322.1"/>
</dbReference>
<reference evidence="1" key="3">
    <citation type="submission" date="2025-09" db="UniProtKB">
        <authorList>
            <consortium name="Ensembl"/>
        </authorList>
    </citation>
    <scope>IDENTIFICATION</scope>
</reference>
<organism evidence="1 2">
    <name type="scientific">Sphaeramia orbicularis</name>
    <name type="common">orbiculate cardinalfish</name>
    <dbReference type="NCBI Taxonomy" id="375764"/>
    <lineage>
        <taxon>Eukaryota</taxon>
        <taxon>Metazoa</taxon>
        <taxon>Chordata</taxon>
        <taxon>Craniata</taxon>
        <taxon>Vertebrata</taxon>
        <taxon>Euteleostomi</taxon>
        <taxon>Actinopterygii</taxon>
        <taxon>Neopterygii</taxon>
        <taxon>Teleostei</taxon>
        <taxon>Neoteleostei</taxon>
        <taxon>Acanthomorphata</taxon>
        <taxon>Gobiaria</taxon>
        <taxon>Kurtiformes</taxon>
        <taxon>Apogonoidei</taxon>
        <taxon>Apogonidae</taxon>
        <taxon>Apogoninae</taxon>
        <taxon>Sphaeramia</taxon>
    </lineage>
</organism>
<reference evidence="1" key="2">
    <citation type="submission" date="2025-08" db="UniProtKB">
        <authorList>
            <consortium name="Ensembl"/>
        </authorList>
    </citation>
    <scope>IDENTIFICATION</scope>
</reference>